<organism evidence="1 2">
    <name type="scientific">Dimargaris verticillata</name>
    <dbReference type="NCBI Taxonomy" id="2761393"/>
    <lineage>
        <taxon>Eukaryota</taxon>
        <taxon>Fungi</taxon>
        <taxon>Fungi incertae sedis</taxon>
        <taxon>Zoopagomycota</taxon>
        <taxon>Kickxellomycotina</taxon>
        <taxon>Dimargaritomycetes</taxon>
        <taxon>Dimargaritales</taxon>
        <taxon>Dimargaritaceae</taxon>
        <taxon>Dimargaris</taxon>
    </lineage>
</organism>
<protein>
    <submittedName>
        <fullName evidence="1">Uncharacterized protein</fullName>
    </submittedName>
</protein>
<feature type="non-terminal residue" evidence="1">
    <location>
        <position position="1"/>
    </location>
</feature>
<gene>
    <name evidence="1" type="ORF">H4R34_005795</name>
</gene>
<dbReference type="EMBL" id="JANBQB010001439">
    <property type="protein sequence ID" value="KAJ1971273.1"/>
    <property type="molecule type" value="Genomic_DNA"/>
</dbReference>
<accession>A0A9W8E6T8</accession>
<reference evidence="1" key="1">
    <citation type="submission" date="2022-07" db="EMBL/GenBank/DDBJ databases">
        <title>Phylogenomic reconstructions and comparative analyses of Kickxellomycotina fungi.</title>
        <authorList>
            <person name="Reynolds N.K."/>
            <person name="Stajich J.E."/>
            <person name="Barry K."/>
            <person name="Grigoriev I.V."/>
            <person name="Crous P."/>
            <person name="Smith M.E."/>
        </authorList>
    </citation>
    <scope>NUCLEOTIDE SEQUENCE</scope>
    <source>
        <strain evidence="1">RSA 567</strain>
    </source>
</reference>
<keyword evidence="2" id="KW-1185">Reference proteome</keyword>
<dbReference type="AlphaFoldDB" id="A0A9W8E6T8"/>
<proteinExistence type="predicted"/>
<sequence>YSEAIDQIRSRYLELSEDSAQPAVLKAHLASFSKLEAMMRQVQLLTILAYINHIGLDASNHGLQSVEDYIAETIDALEMMKDSRVSAYFDQALDKVSLSDLNPILNPPQSGA</sequence>
<evidence type="ECO:0000313" key="2">
    <source>
        <dbReference type="Proteomes" id="UP001151582"/>
    </source>
</evidence>
<comment type="caution">
    <text evidence="1">The sequence shown here is derived from an EMBL/GenBank/DDBJ whole genome shotgun (WGS) entry which is preliminary data.</text>
</comment>
<evidence type="ECO:0000313" key="1">
    <source>
        <dbReference type="EMBL" id="KAJ1971273.1"/>
    </source>
</evidence>
<name>A0A9W8E6T8_9FUNG</name>
<dbReference type="Proteomes" id="UP001151582">
    <property type="component" value="Unassembled WGS sequence"/>
</dbReference>